<comment type="caution">
    <text evidence="3">The sequence shown here is derived from an EMBL/GenBank/DDBJ whole genome shotgun (WGS) entry which is preliminary data.</text>
</comment>
<keyword evidence="4" id="KW-1185">Reference proteome</keyword>
<dbReference type="OrthoDB" id="143422at2"/>
<feature type="domain" description="PucR C-terminal helix-turn-helix" evidence="2">
    <location>
        <begin position="449"/>
        <end position="506"/>
    </location>
</feature>
<dbReference type="PANTHER" id="PTHR33744">
    <property type="entry name" value="CARBOHYDRATE DIACID REGULATOR"/>
    <property type="match status" value="1"/>
</dbReference>
<dbReference type="Pfam" id="PF07905">
    <property type="entry name" value="PucR"/>
    <property type="match status" value="1"/>
</dbReference>
<reference evidence="3 4" key="1">
    <citation type="submission" date="2015-07" db="EMBL/GenBank/DDBJ databases">
        <title>Genome sequencing project for genomic taxonomy and phylogenomics of Bacillus-like bacteria.</title>
        <authorList>
            <person name="Liu B."/>
            <person name="Wang J."/>
            <person name="Zhu Y."/>
            <person name="Liu G."/>
            <person name="Chen Q."/>
            <person name="Chen Z."/>
            <person name="Che J."/>
            <person name="Ge C."/>
            <person name="Shi H."/>
            <person name="Pan Z."/>
            <person name="Liu X."/>
        </authorList>
    </citation>
    <scope>NUCLEOTIDE SEQUENCE [LARGE SCALE GENOMIC DNA]</scope>
    <source>
        <strain evidence="3 4">DSM 54</strain>
    </source>
</reference>
<evidence type="ECO:0000259" key="1">
    <source>
        <dbReference type="Pfam" id="PF07905"/>
    </source>
</evidence>
<dbReference type="PATRIC" id="fig|33935.3.peg.3052"/>
<dbReference type="InterPro" id="IPR051448">
    <property type="entry name" value="CdaR-like_regulators"/>
</dbReference>
<evidence type="ECO:0000313" key="3">
    <source>
        <dbReference type="EMBL" id="KOY84028.1"/>
    </source>
</evidence>
<evidence type="ECO:0000259" key="2">
    <source>
        <dbReference type="Pfam" id="PF13556"/>
    </source>
</evidence>
<accession>A0A0M9DLS9</accession>
<dbReference type="EMBL" id="LGCI01000002">
    <property type="protein sequence ID" value="KOY84028.1"/>
    <property type="molecule type" value="Genomic_DNA"/>
</dbReference>
<dbReference type="Pfam" id="PF13556">
    <property type="entry name" value="HTH_30"/>
    <property type="match status" value="1"/>
</dbReference>
<name>A0A0M9DLS9_9BACI</name>
<dbReference type="AlphaFoldDB" id="A0A0M9DLS9"/>
<dbReference type="Proteomes" id="UP000037977">
    <property type="component" value="Unassembled WGS sequence"/>
</dbReference>
<dbReference type="PANTHER" id="PTHR33744:SF1">
    <property type="entry name" value="DNA-BINDING TRANSCRIPTIONAL ACTIVATOR ADER"/>
    <property type="match status" value="1"/>
</dbReference>
<evidence type="ECO:0000313" key="4">
    <source>
        <dbReference type="Proteomes" id="UP000037977"/>
    </source>
</evidence>
<sequence>MKGLLTIESILHTKDFKNAKLIGGHTGILKSVSWVHISESPHLGDYLNGGELILCTGLGWQENEEMFVIVIKKAIAAGASGICIELGQFTFHIPQAVIDLANEEGFPVIIFQELVKFLDVSRNINIHIIQSRYNVLTELEEYSKLLNEVLLSNAPYQKMIDTLCLTIKRSVAFEMMNTEPIISFYKTLDKQTFKKNVAEASESITSFPIELLDNQYGVLYIDGSLDELSEMDSSIVKRTVQTLGQLIFRDIYSNDHQMEAPEWIKNWILGTIGADQLMINLKKLNLDKDIAEFIVMIIDCPDNQFLKDEFKYLSIFLKSQFKVIGIDLLPFIYNHQLTCILFTYKSCNRADIVAILERVEEYFKKKQQALKVAIGRPAQSLYKLSLAYKTANEVMFFHNTMYKQTLLFYQDIYIYRLIYPLYEKGILEDYVIDHLGPVIDYDDQFNSNLIETLRVYLYNNCSKKVTATALHIVRQSLYYRLERMKELIGKDFDEFPKKTALETALVALDFLNTIGYDWKYSKKKIT</sequence>
<dbReference type="Gene3D" id="1.10.10.2840">
    <property type="entry name" value="PucR C-terminal helix-turn-helix domain"/>
    <property type="match status" value="1"/>
</dbReference>
<feature type="domain" description="Purine catabolism PurC-like" evidence="1">
    <location>
        <begin position="10"/>
        <end position="126"/>
    </location>
</feature>
<evidence type="ECO:0008006" key="5">
    <source>
        <dbReference type="Google" id="ProtNLM"/>
    </source>
</evidence>
<dbReference type="RefSeq" id="WP_053993220.1">
    <property type="nucleotide sequence ID" value="NZ_CP065643.1"/>
</dbReference>
<dbReference type="InterPro" id="IPR025736">
    <property type="entry name" value="PucR_C-HTH_dom"/>
</dbReference>
<proteinExistence type="predicted"/>
<dbReference type="STRING" id="33935.ADM90_01040"/>
<dbReference type="InterPro" id="IPR042070">
    <property type="entry name" value="PucR_C-HTH_sf"/>
</dbReference>
<organism evidence="3 4">
    <name type="scientific">Lysinibacillus macroides</name>
    <dbReference type="NCBI Taxonomy" id="33935"/>
    <lineage>
        <taxon>Bacteria</taxon>
        <taxon>Bacillati</taxon>
        <taxon>Bacillota</taxon>
        <taxon>Bacilli</taxon>
        <taxon>Bacillales</taxon>
        <taxon>Bacillaceae</taxon>
        <taxon>Lysinibacillus</taxon>
    </lineage>
</organism>
<dbReference type="InterPro" id="IPR012914">
    <property type="entry name" value="PucR_dom"/>
</dbReference>
<gene>
    <name evidence="3" type="ORF">ADM90_01040</name>
</gene>
<protein>
    <recommendedName>
        <fullName evidence="5">PucR family transcriptional regulator</fullName>
    </recommendedName>
</protein>